<name>A0A0F9FB39_9ZZZZ</name>
<dbReference type="EMBL" id="LAZR01031171">
    <property type="protein sequence ID" value="KKL54515.1"/>
    <property type="molecule type" value="Genomic_DNA"/>
</dbReference>
<proteinExistence type="predicted"/>
<organism evidence="1">
    <name type="scientific">marine sediment metagenome</name>
    <dbReference type="NCBI Taxonomy" id="412755"/>
    <lineage>
        <taxon>unclassified sequences</taxon>
        <taxon>metagenomes</taxon>
        <taxon>ecological metagenomes</taxon>
    </lineage>
</organism>
<comment type="caution">
    <text evidence="1">The sequence shown here is derived from an EMBL/GenBank/DDBJ whole genome shotgun (WGS) entry which is preliminary data.</text>
</comment>
<reference evidence="1" key="1">
    <citation type="journal article" date="2015" name="Nature">
        <title>Complex archaea that bridge the gap between prokaryotes and eukaryotes.</title>
        <authorList>
            <person name="Spang A."/>
            <person name="Saw J.H."/>
            <person name="Jorgensen S.L."/>
            <person name="Zaremba-Niedzwiedzka K."/>
            <person name="Martijn J."/>
            <person name="Lind A.E."/>
            <person name="van Eijk R."/>
            <person name="Schleper C."/>
            <person name="Guy L."/>
            <person name="Ettema T.J."/>
        </authorList>
    </citation>
    <scope>NUCLEOTIDE SEQUENCE</scope>
</reference>
<protein>
    <submittedName>
        <fullName evidence="1">Uncharacterized protein</fullName>
    </submittedName>
</protein>
<sequence>MSELEFLEKHPNMTGQDYRELQRVGQRCNYCGELQFLASEHEINCNLNPYFQNRLSQGWRPLNGIDEQ</sequence>
<gene>
    <name evidence="1" type="ORF">LCGC14_2264620</name>
</gene>
<dbReference type="AlphaFoldDB" id="A0A0F9FB39"/>
<evidence type="ECO:0000313" key="1">
    <source>
        <dbReference type="EMBL" id="KKL54515.1"/>
    </source>
</evidence>
<accession>A0A0F9FB39</accession>